<dbReference type="Pfam" id="PF06737">
    <property type="entry name" value="Transglycosylas"/>
    <property type="match status" value="1"/>
</dbReference>
<dbReference type="Gene3D" id="1.10.530.10">
    <property type="match status" value="1"/>
</dbReference>
<evidence type="ECO:0000256" key="1">
    <source>
        <dbReference type="ARBA" id="ARBA00010830"/>
    </source>
</evidence>
<proteinExistence type="inferred from homology"/>
<reference evidence="5 6" key="1">
    <citation type="submission" date="2022-07" db="EMBL/GenBank/DDBJ databases">
        <title>Novel species in genus cellulomonas.</title>
        <authorList>
            <person name="Ye L."/>
        </authorList>
    </citation>
    <scope>NUCLEOTIDE SEQUENCE [LARGE SCALE GENOMIC DNA]</scope>
    <source>
        <strain evidence="6">zg-Y338</strain>
    </source>
</reference>
<accession>A0ABY5KZU4</accession>
<evidence type="ECO:0000259" key="4">
    <source>
        <dbReference type="PROSITE" id="PS51109"/>
    </source>
</evidence>
<dbReference type="Gene3D" id="2.20.230.10">
    <property type="entry name" value="Resuscitation-promoting factor rpfb"/>
    <property type="match status" value="1"/>
</dbReference>
<keyword evidence="6" id="KW-1185">Reference proteome</keyword>
<comment type="similarity">
    <text evidence="1">Belongs to the transglycosylase family. Rpf subfamily.</text>
</comment>
<evidence type="ECO:0000313" key="6">
    <source>
        <dbReference type="Proteomes" id="UP001316189"/>
    </source>
</evidence>
<evidence type="ECO:0000256" key="2">
    <source>
        <dbReference type="ARBA" id="ARBA00022729"/>
    </source>
</evidence>
<name>A0ABY5KZU4_9CELL</name>
<keyword evidence="2" id="KW-0732">Signal</keyword>
<protein>
    <submittedName>
        <fullName evidence="5">Transglycosylase family protein</fullName>
    </submittedName>
</protein>
<dbReference type="Pfam" id="PF03990">
    <property type="entry name" value="DUF348"/>
    <property type="match status" value="3"/>
</dbReference>
<gene>
    <name evidence="5" type="ORF">NP064_03855</name>
</gene>
<keyword evidence="3" id="KW-0378">Hydrolase</keyword>
<dbReference type="InterPro" id="IPR010618">
    <property type="entry name" value="RPF"/>
</dbReference>
<dbReference type="EMBL" id="CP101988">
    <property type="protein sequence ID" value="UUI76051.1"/>
    <property type="molecule type" value="Genomic_DNA"/>
</dbReference>
<evidence type="ECO:0000256" key="3">
    <source>
        <dbReference type="ARBA" id="ARBA00022801"/>
    </source>
</evidence>
<organism evidence="5 6">
    <name type="scientific">Cellulomonas chengniuliangii</name>
    <dbReference type="NCBI Taxonomy" id="2968084"/>
    <lineage>
        <taxon>Bacteria</taxon>
        <taxon>Bacillati</taxon>
        <taxon>Actinomycetota</taxon>
        <taxon>Actinomycetes</taxon>
        <taxon>Micrococcales</taxon>
        <taxon>Cellulomonadaceae</taxon>
        <taxon>Cellulomonas</taxon>
    </lineage>
</organism>
<dbReference type="InterPro" id="IPR007137">
    <property type="entry name" value="DUF348"/>
</dbReference>
<dbReference type="InterPro" id="IPR011098">
    <property type="entry name" value="G5_dom"/>
</dbReference>
<dbReference type="InterPro" id="IPR023346">
    <property type="entry name" value="Lysozyme-like_dom_sf"/>
</dbReference>
<dbReference type="SUPFAM" id="SSF53955">
    <property type="entry name" value="Lysozyme-like"/>
    <property type="match status" value="1"/>
</dbReference>
<dbReference type="Pfam" id="PF07501">
    <property type="entry name" value="G5"/>
    <property type="match status" value="1"/>
</dbReference>
<dbReference type="PROSITE" id="PS51109">
    <property type="entry name" value="G5"/>
    <property type="match status" value="1"/>
</dbReference>
<dbReference type="CDD" id="cd13925">
    <property type="entry name" value="RPF"/>
    <property type="match status" value="1"/>
</dbReference>
<dbReference type="Proteomes" id="UP001316189">
    <property type="component" value="Chromosome"/>
</dbReference>
<feature type="domain" description="G5" evidence="4">
    <location>
        <begin position="183"/>
        <end position="263"/>
    </location>
</feature>
<dbReference type="RefSeq" id="WP_227567830.1">
    <property type="nucleotide sequence ID" value="NZ_CP101988.1"/>
</dbReference>
<sequence>MTAVLLVGSGATVASAAHKTVSLDIDGETTSVTTWSGSVHGLLDENDVEVTDRDLVAPVGKLEDGAEIVVRHARLIDVQTDGSAESVWTTALTADEALAAFASRGGDVRLVASRSAADGRPELALELTLDGPADVVVDGQTHTVDDGSTTVGEALEHLGVTLGELDTVTVARSPETGRVSVVVSRVLVQEVATTSEVAFATVTQDDPSRYVGQKAVVTRGVTGVRTVLDRVTTVDGVETARETLSDTVTQAPVDEVVKVGAKQRPAATAASGGAISAGGAADSLNWAALAQCESGGNASIVSSTGKYHGLYQFSVATWQAVGGAGVPSQASADEQTARAKMLYNRSGAGQWPHCGSRLFG</sequence>
<dbReference type="SMART" id="SM01208">
    <property type="entry name" value="G5"/>
    <property type="match status" value="1"/>
</dbReference>
<evidence type="ECO:0000313" key="5">
    <source>
        <dbReference type="EMBL" id="UUI76051.1"/>
    </source>
</evidence>